<proteinExistence type="predicted"/>
<feature type="region of interest" description="Disordered" evidence="1">
    <location>
        <begin position="1"/>
        <end position="38"/>
    </location>
</feature>
<reference evidence="2 3" key="1">
    <citation type="submission" date="2009-10" db="EMBL/GenBank/DDBJ databases">
        <authorList>
            <person name="Shrivastava S."/>
            <person name="Brinkac L.B."/>
            <person name="Brown J.L."/>
            <person name="Bruce D.B."/>
            <person name="Detter C."/>
            <person name="Green L.D."/>
            <person name="Munk C.A."/>
            <person name="Rogers Y.C."/>
            <person name="Tapia R."/>
            <person name="Saunders E.S."/>
            <person name="Sims D.R."/>
            <person name="Smith L.A."/>
            <person name="Smith T.J."/>
            <person name="Sutton G."/>
            <person name="Brettin T."/>
        </authorList>
    </citation>
    <scope>NUCLEOTIDE SEQUENCE [LARGE SCALE GENOMIC DNA]</scope>
    <source>
        <strain evidence="3">D str. 1873</strain>
    </source>
</reference>
<sequence>MDGVNDGGGPIGGASLFPGPGNILPLPGKPKGGGPGGN</sequence>
<comment type="caution">
    <text evidence="2">The sequence shown here is derived from an EMBL/GenBank/DDBJ whole genome shotgun (WGS) entry which is preliminary data.</text>
</comment>
<gene>
    <name evidence="2" type="ORF">CLG_B1829</name>
</gene>
<evidence type="ECO:0000256" key="1">
    <source>
        <dbReference type="SAM" id="MobiDB-lite"/>
    </source>
</evidence>
<dbReference type="Proteomes" id="UP000006160">
    <property type="component" value="Unassembled WGS sequence"/>
</dbReference>
<name>A0A9P2LKW6_CLOBO</name>
<dbReference type="EMBL" id="ACSJ01000007">
    <property type="protein sequence ID" value="EES90862.1"/>
    <property type="molecule type" value="Genomic_DNA"/>
</dbReference>
<evidence type="ECO:0000313" key="3">
    <source>
        <dbReference type="Proteomes" id="UP000006160"/>
    </source>
</evidence>
<accession>A0A9P2LKW6</accession>
<feature type="compositionally biased region" description="Gly residues" evidence="1">
    <location>
        <begin position="1"/>
        <end position="12"/>
    </location>
</feature>
<protein>
    <submittedName>
        <fullName evidence="2">Uncharacterized protein</fullName>
    </submittedName>
</protein>
<evidence type="ECO:0000313" key="2">
    <source>
        <dbReference type="EMBL" id="EES90862.1"/>
    </source>
</evidence>
<organism evidence="2 3">
    <name type="scientific">Clostridium botulinum D str. 1873</name>
    <dbReference type="NCBI Taxonomy" id="592027"/>
    <lineage>
        <taxon>Bacteria</taxon>
        <taxon>Bacillati</taxon>
        <taxon>Bacillota</taxon>
        <taxon>Clostridia</taxon>
        <taxon>Eubacteriales</taxon>
        <taxon>Clostridiaceae</taxon>
        <taxon>Clostridium</taxon>
    </lineage>
</organism>
<dbReference type="AlphaFoldDB" id="A0A9P2LKW6"/>